<evidence type="ECO:0000313" key="5">
    <source>
        <dbReference type="Proteomes" id="UP000754750"/>
    </source>
</evidence>
<dbReference type="InterPro" id="IPR003731">
    <property type="entry name" value="Di-Nase_FeMo-co_biosynth"/>
</dbReference>
<dbReference type="InterPro" id="IPR013324">
    <property type="entry name" value="RNA_pol_sigma_r3/r4-like"/>
</dbReference>
<dbReference type="Gene3D" id="1.10.10.10">
    <property type="entry name" value="Winged helix-like DNA-binding domain superfamily/Winged helix DNA-binding domain"/>
    <property type="match status" value="1"/>
</dbReference>
<dbReference type="InterPro" id="IPR036388">
    <property type="entry name" value="WH-like_DNA-bd_sf"/>
</dbReference>
<proteinExistence type="inferred from homology"/>
<dbReference type="Gene3D" id="3.30.420.130">
    <property type="entry name" value="Dinitrogenase iron-molybdenum cofactor biosynthesis domain"/>
    <property type="match status" value="1"/>
</dbReference>
<dbReference type="PANTHER" id="PTHR37478:SF2">
    <property type="entry name" value="UPF0251 PROTEIN TK0562"/>
    <property type="match status" value="1"/>
</dbReference>
<dbReference type="InterPro" id="IPR033913">
    <property type="entry name" value="MTH1175_dom"/>
</dbReference>
<evidence type="ECO:0000256" key="1">
    <source>
        <dbReference type="ARBA" id="ARBA00009350"/>
    </source>
</evidence>
<name>A0A928Q4U3_9FIRM</name>
<dbReference type="SUPFAM" id="SSF53146">
    <property type="entry name" value="Nitrogenase accessory factor-like"/>
    <property type="match status" value="1"/>
</dbReference>
<feature type="domain" description="Dinitrogenase iron-molybdenum cofactor biosynthesis" evidence="3">
    <location>
        <begin position="133"/>
        <end position="219"/>
    </location>
</feature>
<dbReference type="EMBL" id="SVNY01000006">
    <property type="protein sequence ID" value="MBE6834331.1"/>
    <property type="molecule type" value="Genomic_DNA"/>
</dbReference>
<gene>
    <name evidence="4" type="ORF">E7512_12265</name>
</gene>
<sequence>MPRPRKCRRVCTMPQRRSFGPLDGAENDTPPILLSVDEFECIRLIDLAGMTQEECARQMGVARTTAQAIYAGAREKLADCIVNGKKLHIEGGDYILYGSSSACGCGCCHQRRPCEKKIQEGKNMILAMPYENGAIFQHFGKSKEFQLYEIEDGKILGSRVISAGENGHSALADLLGKLGVTVMVCGGIGDGAKQALAQWGIRVLAGVEGPVEQAVEEYLAGRLSASSNATCDHHHEEGHSCHGGDSCCH</sequence>
<dbReference type="AlphaFoldDB" id="A0A928Q4U3"/>
<evidence type="ECO:0000259" key="3">
    <source>
        <dbReference type="Pfam" id="PF02579"/>
    </source>
</evidence>
<comment type="caution">
    <text evidence="4">The sequence shown here is derived from an EMBL/GenBank/DDBJ whole genome shotgun (WGS) entry which is preliminary data.</text>
</comment>
<reference evidence="4" key="1">
    <citation type="submission" date="2019-04" db="EMBL/GenBank/DDBJ databases">
        <title>Evolution of Biomass-Degrading Anaerobic Consortia Revealed by Metagenomics.</title>
        <authorList>
            <person name="Peng X."/>
        </authorList>
    </citation>
    <scope>NUCLEOTIDE SEQUENCE</scope>
    <source>
        <strain evidence="4">SIG551</strain>
    </source>
</reference>
<comment type="similarity">
    <text evidence="1 2">Belongs to the UPF0251 family.</text>
</comment>
<dbReference type="SUPFAM" id="SSF88659">
    <property type="entry name" value="Sigma3 and sigma4 domains of RNA polymerase sigma factors"/>
    <property type="match status" value="1"/>
</dbReference>
<dbReference type="PANTHER" id="PTHR37478">
    <property type="match status" value="1"/>
</dbReference>
<accession>A0A928Q4U3</accession>
<protein>
    <recommendedName>
        <fullName evidence="2">UPF0251 protein E7512_12265</fullName>
    </recommendedName>
</protein>
<dbReference type="Pfam" id="PF02579">
    <property type="entry name" value="Nitro_FeMo-Co"/>
    <property type="match status" value="1"/>
</dbReference>
<dbReference type="RefSeq" id="WP_326840819.1">
    <property type="nucleotide sequence ID" value="NZ_SVNY01000006.1"/>
</dbReference>
<evidence type="ECO:0000256" key="2">
    <source>
        <dbReference type="HAMAP-Rule" id="MF_00674"/>
    </source>
</evidence>
<dbReference type="InterPro" id="IPR036105">
    <property type="entry name" value="DiNase_FeMo-co_biosyn_sf"/>
</dbReference>
<organism evidence="4 5">
    <name type="scientific">Faecalispora sporosphaeroides</name>
    <dbReference type="NCBI Taxonomy" id="1549"/>
    <lineage>
        <taxon>Bacteria</taxon>
        <taxon>Bacillati</taxon>
        <taxon>Bacillota</taxon>
        <taxon>Clostridia</taxon>
        <taxon>Eubacteriales</taxon>
        <taxon>Oscillospiraceae</taxon>
        <taxon>Faecalispora</taxon>
    </lineage>
</organism>
<dbReference type="CDD" id="cd00851">
    <property type="entry name" value="MTH1175"/>
    <property type="match status" value="1"/>
</dbReference>
<dbReference type="Proteomes" id="UP000754750">
    <property type="component" value="Unassembled WGS sequence"/>
</dbReference>
<dbReference type="InterPro" id="IPR002852">
    <property type="entry name" value="UPF0251"/>
</dbReference>
<evidence type="ECO:0000313" key="4">
    <source>
        <dbReference type="EMBL" id="MBE6834331.1"/>
    </source>
</evidence>
<dbReference type="HAMAP" id="MF_00674">
    <property type="entry name" value="UPF0251"/>
    <property type="match status" value="1"/>
</dbReference>
<dbReference type="Pfam" id="PF02001">
    <property type="entry name" value="DUF134"/>
    <property type="match status" value="1"/>
</dbReference>